<feature type="compositionally biased region" description="Basic and acidic residues" evidence="2">
    <location>
        <begin position="365"/>
        <end position="382"/>
    </location>
</feature>
<keyword evidence="1" id="KW-0175">Coiled coil</keyword>
<feature type="compositionally biased region" description="Polar residues" evidence="2">
    <location>
        <begin position="816"/>
        <end position="829"/>
    </location>
</feature>
<evidence type="ECO:0000313" key="4">
    <source>
        <dbReference type="EMBL" id="KAF2835608.1"/>
    </source>
</evidence>
<dbReference type="GO" id="GO:0005938">
    <property type="term" value="C:cell cortex"/>
    <property type="evidence" value="ECO:0007669"/>
    <property type="project" value="InterPro"/>
</dbReference>
<dbReference type="Proteomes" id="UP000799429">
    <property type="component" value="Unassembled WGS sequence"/>
</dbReference>
<feature type="region of interest" description="Disordered" evidence="2">
    <location>
        <begin position="226"/>
        <end position="274"/>
    </location>
</feature>
<dbReference type="GO" id="GO:0015631">
    <property type="term" value="F:tubulin binding"/>
    <property type="evidence" value="ECO:0007669"/>
    <property type="project" value="TreeGrafter"/>
</dbReference>
<dbReference type="InterPro" id="IPR053005">
    <property type="entry name" value="Nuclear_Pos-Cytoskel_Interact"/>
</dbReference>
<evidence type="ECO:0000256" key="1">
    <source>
        <dbReference type="SAM" id="Coils"/>
    </source>
</evidence>
<dbReference type="InterPro" id="IPR024774">
    <property type="entry name" value="PH_dom-Mcp5-type"/>
</dbReference>
<feature type="compositionally biased region" description="Low complexity" evidence="2">
    <location>
        <begin position="602"/>
        <end position="615"/>
    </location>
</feature>
<feature type="compositionally biased region" description="Basic and acidic residues" evidence="2">
    <location>
        <begin position="617"/>
        <end position="627"/>
    </location>
</feature>
<feature type="region of interest" description="Disordered" evidence="2">
    <location>
        <begin position="602"/>
        <end position="961"/>
    </location>
</feature>
<feature type="region of interest" description="Disordered" evidence="2">
    <location>
        <begin position="1176"/>
        <end position="1227"/>
    </location>
</feature>
<feature type="compositionally biased region" description="Polar residues" evidence="2">
    <location>
        <begin position="1215"/>
        <end position="1227"/>
    </location>
</feature>
<feature type="region of interest" description="Disordered" evidence="2">
    <location>
        <begin position="355"/>
        <end position="420"/>
    </location>
</feature>
<reference evidence="4" key="1">
    <citation type="journal article" date="2020" name="Stud. Mycol.">
        <title>101 Dothideomycetes genomes: a test case for predicting lifestyles and emergence of pathogens.</title>
        <authorList>
            <person name="Haridas S."/>
            <person name="Albert R."/>
            <person name="Binder M."/>
            <person name="Bloem J."/>
            <person name="Labutti K."/>
            <person name="Salamov A."/>
            <person name="Andreopoulos B."/>
            <person name="Baker S."/>
            <person name="Barry K."/>
            <person name="Bills G."/>
            <person name="Bluhm B."/>
            <person name="Cannon C."/>
            <person name="Castanera R."/>
            <person name="Culley D."/>
            <person name="Daum C."/>
            <person name="Ezra D."/>
            <person name="Gonzalez J."/>
            <person name="Henrissat B."/>
            <person name="Kuo A."/>
            <person name="Liang C."/>
            <person name="Lipzen A."/>
            <person name="Lutzoni F."/>
            <person name="Magnuson J."/>
            <person name="Mondo S."/>
            <person name="Nolan M."/>
            <person name="Ohm R."/>
            <person name="Pangilinan J."/>
            <person name="Park H.-J."/>
            <person name="Ramirez L."/>
            <person name="Alfaro M."/>
            <person name="Sun H."/>
            <person name="Tritt A."/>
            <person name="Yoshinaga Y."/>
            <person name="Zwiers L.-H."/>
            <person name="Turgeon B."/>
            <person name="Goodwin S."/>
            <person name="Spatafora J."/>
            <person name="Crous P."/>
            <person name="Grigoriev I."/>
        </authorList>
    </citation>
    <scope>NUCLEOTIDE SEQUENCE</scope>
    <source>
        <strain evidence="4">CBS 101060</strain>
    </source>
</reference>
<name>A0A9P4S5V4_9PEZI</name>
<evidence type="ECO:0000259" key="3">
    <source>
        <dbReference type="Pfam" id="PF12814"/>
    </source>
</evidence>
<dbReference type="Pfam" id="PF12814">
    <property type="entry name" value="Mcp5_PH"/>
    <property type="match status" value="1"/>
</dbReference>
<feature type="region of interest" description="Disordered" evidence="2">
    <location>
        <begin position="435"/>
        <end position="567"/>
    </location>
</feature>
<protein>
    <recommendedName>
        <fullName evidence="3">Pleckstrin homology domain-containing protein</fullName>
    </recommendedName>
</protein>
<dbReference type="EMBL" id="MU006107">
    <property type="protein sequence ID" value="KAF2835608.1"/>
    <property type="molecule type" value="Genomic_DNA"/>
</dbReference>
<gene>
    <name evidence="4" type="ORF">M501DRAFT_981458</name>
</gene>
<dbReference type="PANTHER" id="PTHR28190:SF2">
    <property type="entry name" value="MIGRATION PROTEIN, PUTATIVE (AFU_ORTHOLOGUE AFUA_2G07730)-RELATED"/>
    <property type="match status" value="1"/>
</dbReference>
<evidence type="ECO:0000313" key="5">
    <source>
        <dbReference type="Proteomes" id="UP000799429"/>
    </source>
</evidence>
<dbReference type="PANTHER" id="PTHR28190">
    <property type="entry name" value="NUCLEAR MIGRATION PROTEIN NUM1"/>
    <property type="match status" value="1"/>
</dbReference>
<feature type="compositionally biased region" description="Low complexity" evidence="2">
    <location>
        <begin position="247"/>
        <end position="260"/>
    </location>
</feature>
<dbReference type="GO" id="GO:0000226">
    <property type="term" value="P:microtubule cytoskeleton organization"/>
    <property type="evidence" value="ECO:0007669"/>
    <property type="project" value="TreeGrafter"/>
</dbReference>
<dbReference type="OrthoDB" id="2149224at2759"/>
<evidence type="ECO:0000256" key="2">
    <source>
        <dbReference type="SAM" id="MobiDB-lite"/>
    </source>
</evidence>
<feature type="region of interest" description="Disordered" evidence="2">
    <location>
        <begin position="14"/>
        <end position="67"/>
    </location>
</feature>
<sequence length="1326" mass="146330">MAADYFQDQSVFSSLHDPSASPNLSFHTPMVSSSRRSSRHGLSSSPASEQMQPETTQNDENISVLDPRRFTPTLHANLVSEILSLRRELDSKHVLIEDLETNLHSTKLENDDLNKQLSQSTKENKSARLQMQQLETETLAALEELAKERDDINNVNSELKDKLETAQNKIRSLDEDSGRTQNIWEKDKDKWDREKRQLERRVHVTESRLKMVLEELAAQQALQEHGIGSEGEDNTHDSGLGNESDTNSIRSMSRRGSGSRNGRHTRNMSNSSVKSIGRLYRHSHLTGSISEAPERFNGQSLADELRFDEEDEELEELELDSDDFPEHEMRAIRALESRQSNYQDEKAKRILGLMHDKSQTNNSIEEERSKSTETTMTRDEAVVSRQAVIKDYVDSSSQYSPPPSPQLSPEQKESLRSYEQTALAMMEVEANQRRKRIAAAPFGNIRHASPPRPPKTGPPMVSAASQTVEEPLSPPATPKPFVSSPPSAPLSDEPKPSFCSVSTQTDISEHKTVPENKNTPPMTPTRAPPPIPINIPSIAIHPPLSAPPSPGEAILPPGTKNASCQTSSELLPVKPMRSIAVQTEEIRVDRRLAKLPPHLLPSAISSIPPTPTSELKTSPKELGKSKVSDSALKKSPIMRLTQDIPSSPPVIPKSVLGDIEDVYPGNNDNGPLSRHINDTIRRPFRTSSLFAGFDGPSSDEEDQAEDPDLSDEEYRAAPPIPPMASSRGLKHSRGFANPPTPVPEEKEVSPNPRHDRRSFDKPDRESFERPGRNSFDKPAKVAKPLRISTTARQPSVRRTALIQSGAVAHLQHRSRSPSLGSVESSNVNSLAPKPPFPVPTRSSSRRVPVSKSEGSYSPTPRGGGTFRGGRPNRGARHSRQDSLRKVRSAVVIPRTVRQRSRSPPLPSPLSPLSPESPQLPPLPKDSITSSHYVHTSQRIGHRSQPSTNTSNTGQASVNSAGSTSVVDAIAATMVGEWMWKYVRRRKSFGVPDSPQDFGRTGEDGSVNVTGSGVRHKRWVWLSPYERSVMWSSKQPTSGSALLGKTGRKLTIQSVLDVKDDTPFPKGTTNQQIFNRSILILTPARALKFTAVSRERHYLWLKALSFLAQAAPELDALPPPIPPPEHEIPSRSQGASLRRAPIRDSVRLAKDKRAPSLRHYSSRADTIQEGYVDNNFPEPVVDAAEPPTVPRFGGHGRKRSMTQPRMPQPPLPFRSFSHNQVPSVVSNGSSDIYAPPSVPSSLYNGSSAFPASSTRTSEASSAARPNFFDAVGTVRMEAFVESRYSEESGPRKPPRRRNSQFSGISDPNRGGGVYETAFLDFDPFKGF</sequence>
<feature type="coiled-coil region" evidence="1">
    <location>
        <begin position="96"/>
        <end position="215"/>
    </location>
</feature>
<feature type="compositionally biased region" description="Basic and acidic residues" evidence="2">
    <location>
        <begin position="757"/>
        <end position="779"/>
    </location>
</feature>
<dbReference type="GO" id="GO:0005543">
    <property type="term" value="F:phospholipid binding"/>
    <property type="evidence" value="ECO:0007669"/>
    <property type="project" value="InterPro"/>
</dbReference>
<keyword evidence="5" id="KW-1185">Reference proteome</keyword>
<feature type="compositionally biased region" description="Low complexity" evidence="2">
    <location>
        <begin position="534"/>
        <end position="543"/>
    </location>
</feature>
<organism evidence="4 5">
    <name type="scientific">Patellaria atrata CBS 101060</name>
    <dbReference type="NCBI Taxonomy" id="1346257"/>
    <lineage>
        <taxon>Eukaryota</taxon>
        <taxon>Fungi</taxon>
        <taxon>Dikarya</taxon>
        <taxon>Ascomycota</taxon>
        <taxon>Pezizomycotina</taxon>
        <taxon>Dothideomycetes</taxon>
        <taxon>Dothideomycetes incertae sedis</taxon>
        <taxon>Patellariales</taxon>
        <taxon>Patellariaceae</taxon>
        <taxon>Patellaria</taxon>
    </lineage>
</organism>
<dbReference type="GO" id="GO:0032065">
    <property type="term" value="P:maintenance of protein location in cell cortex"/>
    <property type="evidence" value="ECO:0007669"/>
    <property type="project" value="InterPro"/>
</dbReference>
<feature type="compositionally biased region" description="Polar residues" evidence="2">
    <location>
        <begin position="926"/>
        <end position="961"/>
    </location>
</feature>
<feature type="compositionally biased region" description="Polar residues" evidence="2">
    <location>
        <begin position="49"/>
        <end position="61"/>
    </location>
</feature>
<comment type="caution">
    <text evidence="4">The sequence shown here is derived from an EMBL/GenBank/DDBJ whole genome shotgun (WGS) entry which is preliminary data.</text>
</comment>
<feature type="compositionally biased region" description="Low complexity" evidence="2">
    <location>
        <begin position="839"/>
        <end position="852"/>
    </location>
</feature>
<dbReference type="GO" id="GO:0005739">
    <property type="term" value="C:mitochondrion"/>
    <property type="evidence" value="ECO:0007669"/>
    <property type="project" value="TreeGrafter"/>
</dbReference>
<feature type="domain" description="Pleckstrin homology" evidence="3">
    <location>
        <begin position="964"/>
        <end position="1108"/>
    </location>
</feature>
<feature type="region of interest" description="Disordered" evidence="2">
    <location>
        <begin position="1281"/>
        <end position="1312"/>
    </location>
</feature>
<feature type="compositionally biased region" description="Pro residues" evidence="2">
    <location>
        <begin position="521"/>
        <end position="533"/>
    </location>
</feature>
<accession>A0A9P4S5V4</accession>
<feature type="compositionally biased region" description="Acidic residues" evidence="2">
    <location>
        <begin position="697"/>
        <end position="711"/>
    </location>
</feature>
<feature type="compositionally biased region" description="Low complexity" evidence="2">
    <location>
        <begin position="32"/>
        <end position="48"/>
    </location>
</feature>
<proteinExistence type="predicted"/>